<dbReference type="EMBL" id="MCGE01000006">
    <property type="protein sequence ID" value="ORZ20559.1"/>
    <property type="molecule type" value="Genomic_DNA"/>
</dbReference>
<dbReference type="SUPFAM" id="SSF52016">
    <property type="entry name" value="LeuD/IlvD-like"/>
    <property type="match status" value="1"/>
</dbReference>
<proteinExistence type="predicted"/>
<keyword evidence="2" id="KW-1185">Reference proteome</keyword>
<evidence type="ECO:0000313" key="2">
    <source>
        <dbReference type="Proteomes" id="UP000193560"/>
    </source>
</evidence>
<accession>A0A1X2IQK1</accession>
<dbReference type="AlphaFoldDB" id="A0A1X2IQK1"/>
<protein>
    <submittedName>
        <fullName evidence="1">Uncharacterized protein</fullName>
    </submittedName>
</protein>
<comment type="caution">
    <text evidence="1">The sequence shown here is derived from an EMBL/GenBank/DDBJ whole genome shotgun (WGS) entry which is preliminary data.</text>
</comment>
<dbReference type="InterPro" id="IPR015928">
    <property type="entry name" value="Aconitase/3IPM_dehydase_swvl"/>
</dbReference>
<name>A0A1X2IQK1_9FUNG</name>
<organism evidence="1 2">
    <name type="scientific">Absidia repens</name>
    <dbReference type="NCBI Taxonomy" id="90262"/>
    <lineage>
        <taxon>Eukaryota</taxon>
        <taxon>Fungi</taxon>
        <taxon>Fungi incertae sedis</taxon>
        <taxon>Mucoromycota</taxon>
        <taxon>Mucoromycotina</taxon>
        <taxon>Mucoromycetes</taxon>
        <taxon>Mucorales</taxon>
        <taxon>Cunninghamellaceae</taxon>
        <taxon>Absidia</taxon>
    </lineage>
</organism>
<gene>
    <name evidence="1" type="ORF">BCR42DRAFT_489057</name>
</gene>
<reference evidence="1 2" key="1">
    <citation type="submission" date="2016-07" db="EMBL/GenBank/DDBJ databases">
        <title>Pervasive Adenine N6-methylation of Active Genes in Fungi.</title>
        <authorList>
            <consortium name="DOE Joint Genome Institute"/>
            <person name="Mondo S.J."/>
            <person name="Dannebaum R.O."/>
            <person name="Kuo R.C."/>
            <person name="Labutti K."/>
            <person name="Haridas S."/>
            <person name="Kuo A."/>
            <person name="Salamov A."/>
            <person name="Ahrendt S.R."/>
            <person name="Lipzen A."/>
            <person name="Sullivan W."/>
            <person name="Andreopoulos W.B."/>
            <person name="Clum A."/>
            <person name="Lindquist E."/>
            <person name="Daum C."/>
            <person name="Ramamoorthy G.K."/>
            <person name="Gryganskyi A."/>
            <person name="Culley D."/>
            <person name="Magnuson J.K."/>
            <person name="James T.Y."/>
            <person name="O'Malley M.A."/>
            <person name="Stajich J.E."/>
            <person name="Spatafora J.W."/>
            <person name="Visel A."/>
            <person name="Grigoriev I.V."/>
        </authorList>
    </citation>
    <scope>NUCLEOTIDE SEQUENCE [LARGE SCALE GENOMIC DNA]</scope>
    <source>
        <strain evidence="1 2">NRRL 1336</strain>
    </source>
</reference>
<dbReference type="Proteomes" id="UP000193560">
    <property type="component" value="Unassembled WGS sequence"/>
</dbReference>
<dbReference type="Gene3D" id="3.20.19.10">
    <property type="entry name" value="Aconitase, domain 4"/>
    <property type="match status" value="1"/>
</dbReference>
<sequence length="100" mass="11397">MPSVEVAKSYKNQNIPCAIIANNNYSEGSVREPAVLQIIYFIHETNLETQDALRWTFANDTDRELISDGDMIEASGVKFIVPEKSLQLLMTTMEWIQMDN</sequence>
<dbReference type="STRING" id="90262.A0A1X2IQK1"/>
<evidence type="ECO:0000313" key="1">
    <source>
        <dbReference type="EMBL" id="ORZ20559.1"/>
    </source>
</evidence>